<feature type="transmembrane region" description="Helical" evidence="8">
    <location>
        <begin position="94"/>
        <end position="118"/>
    </location>
</feature>
<accession>A0A4Q9GFI8</accession>
<feature type="transmembrane region" description="Helical" evidence="8">
    <location>
        <begin position="172"/>
        <end position="196"/>
    </location>
</feature>
<dbReference type="Gene3D" id="1.10.3720.10">
    <property type="entry name" value="MetI-like"/>
    <property type="match status" value="1"/>
</dbReference>
<evidence type="ECO:0000313" key="10">
    <source>
        <dbReference type="EMBL" id="TBN51711.1"/>
    </source>
</evidence>
<evidence type="ECO:0000256" key="6">
    <source>
        <dbReference type="ARBA" id="ARBA00022989"/>
    </source>
</evidence>
<evidence type="ECO:0000256" key="4">
    <source>
        <dbReference type="ARBA" id="ARBA00022475"/>
    </source>
</evidence>
<dbReference type="RefSeq" id="WP_131003874.1">
    <property type="nucleotide sequence ID" value="NZ_JBHSZR010000001.1"/>
</dbReference>
<dbReference type="PROSITE" id="PS50928">
    <property type="entry name" value="ABC_TM1"/>
    <property type="match status" value="1"/>
</dbReference>
<dbReference type="EMBL" id="SIUB01000006">
    <property type="protein sequence ID" value="TBN51711.1"/>
    <property type="molecule type" value="Genomic_DNA"/>
</dbReference>
<feature type="transmembrane region" description="Helical" evidence="8">
    <location>
        <begin position="202"/>
        <end position="220"/>
    </location>
</feature>
<feature type="transmembrane region" description="Helical" evidence="8">
    <location>
        <begin position="232"/>
        <end position="251"/>
    </location>
</feature>
<name>A0A4Q9GFI8_9HYPH</name>
<dbReference type="InterPro" id="IPR035906">
    <property type="entry name" value="MetI-like_sf"/>
</dbReference>
<evidence type="ECO:0000256" key="2">
    <source>
        <dbReference type="ARBA" id="ARBA00007069"/>
    </source>
</evidence>
<evidence type="ECO:0000256" key="1">
    <source>
        <dbReference type="ARBA" id="ARBA00004651"/>
    </source>
</evidence>
<reference evidence="10 11" key="1">
    <citation type="submission" date="2019-02" db="EMBL/GenBank/DDBJ databases">
        <title>Hansschlegelia quercus sp. nov., a novel methylotrophic bacterium from buds of oak (Quercus robur L.).</title>
        <authorList>
            <person name="Agafonova N.V."/>
            <person name="Kaparullina E.N."/>
            <person name="Grouzdev D.S."/>
            <person name="Doronina N.V."/>
        </authorList>
    </citation>
    <scope>NUCLEOTIDE SEQUENCE [LARGE SCALE GENOMIC DNA]</scope>
    <source>
        <strain evidence="10 11">Dub</strain>
    </source>
</reference>
<comment type="subcellular location">
    <subcellularLocation>
        <location evidence="1 8">Cell membrane</location>
        <topology evidence="1 8">Multi-pass membrane protein</topology>
    </subcellularLocation>
</comment>
<evidence type="ECO:0000259" key="9">
    <source>
        <dbReference type="PROSITE" id="PS50928"/>
    </source>
</evidence>
<evidence type="ECO:0000313" key="11">
    <source>
        <dbReference type="Proteomes" id="UP000291613"/>
    </source>
</evidence>
<keyword evidence="6 8" id="KW-1133">Transmembrane helix</keyword>
<dbReference type="OrthoDB" id="9782004at2"/>
<protein>
    <submittedName>
        <fullName evidence="10">ABC transporter permease</fullName>
    </submittedName>
</protein>
<gene>
    <name evidence="10" type="ORF">EYR15_12390</name>
</gene>
<evidence type="ECO:0000256" key="5">
    <source>
        <dbReference type="ARBA" id="ARBA00022692"/>
    </source>
</evidence>
<dbReference type="Pfam" id="PF00528">
    <property type="entry name" value="BPD_transp_1"/>
    <property type="match status" value="1"/>
</dbReference>
<keyword evidence="3 8" id="KW-0813">Transport</keyword>
<dbReference type="CDD" id="cd06261">
    <property type="entry name" value="TM_PBP2"/>
    <property type="match status" value="1"/>
</dbReference>
<feature type="transmembrane region" description="Helical" evidence="8">
    <location>
        <begin position="130"/>
        <end position="151"/>
    </location>
</feature>
<dbReference type="InterPro" id="IPR051789">
    <property type="entry name" value="Bact_Polyamine_Transport"/>
</dbReference>
<dbReference type="AlphaFoldDB" id="A0A4Q9GFI8"/>
<comment type="caution">
    <text evidence="10">The sequence shown here is derived from an EMBL/GenBank/DDBJ whole genome shotgun (WGS) entry which is preliminary data.</text>
</comment>
<keyword evidence="5 8" id="KW-0812">Transmembrane</keyword>
<dbReference type="SUPFAM" id="SSF161098">
    <property type="entry name" value="MetI-like"/>
    <property type="match status" value="1"/>
</dbReference>
<keyword evidence="11" id="KW-1185">Reference proteome</keyword>
<dbReference type="GO" id="GO:0055085">
    <property type="term" value="P:transmembrane transport"/>
    <property type="evidence" value="ECO:0007669"/>
    <property type="project" value="InterPro"/>
</dbReference>
<keyword evidence="4" id="KW-1003">Cell membrane</keyword>
<dbReference type="PANTHER" id="PTHR43848:SF2">
    <property type="entry name" value="PUTRESCINE TRANSPORT SYSTEM PERMEASE PROTEIN POTI"/>
    <property type="match status" value="1"/>
</dbReference>
<organism evidence="10 11">
    <name type="scientific">Hansschlegelia quercus</name>
    <dbReference type="NCBI Taxonomy" id="2528245"/>
    <lineage>
        <taxon>Bacteria</taxon>
        <taxon>Pseudomonadati</taxon>
        <taxon>Pseudomonadota</taxon>
        <taxon>Alphaproteobacteria</taxon>
        <taxon>Hyphomicrobiales</taxon>
        <taxon>Methylopilaceae</taxon>
        <taxon>Hansschlegelia</taxon>
    </lineage>
</organism>
<dbReference type="GO" id="GO:0005886">
    <property type="term" value="C:plasma membrane"/>
    <property type="evidence" value="ECO:0007669"/>
    <property type="project" value="UniProtKB-SubCell"/>
</dbReference>
<evidence type="ECO:0000256" key="7">
    <source>
        <dbReference type="ARBA" id="ARBA00023136"/>
    </source>
</evidence>
<keyword evidence="7 8" id="KW-0472">Membrane</keyword>
<feature type="transmembrane region" description="Helical" evidence="8">
    <location>
        <begin position="60"/>
        <end position="87"/>
    </location>
</feature>
<dbReference type="PANTHER" id="PTHR43848">
    <property type="entry name" value="PUTRESCINE TRANSPORT SYSTEM PERMEASE PROTEIN POTI"/>
    <property type="match status" value="1"/>
</dbReference>
<feature type="domain" description="ABC transmembrane type-1" evidence="9">
    <location>
        <begin position="62"/>
        <end position="248"/>
    </location>
</feature>
<comment type="similarity">
    <text evidence="2">Belongs to the binding-protein-dependent transport system permease family. CysTW subfamily.</text>
</comment>
<evidence type="ECO:0000256" key="8">
    <source>
        <dbReference type="RuleBase" id="RU363032"/>
    </source>
</evidence>
<dbReference type="Proteomes" id="UP000291613">
    <property type="component" value="Unassembled WGS sequence"/>
</dbReference>
<sequence length="256" mass="26765">MTGDRLLPRAYAFAMLVFLAVPLALCVLFSFTTSNSAAFPIPAFGFDWYARVAGNPQFQAAAWTTAEITVGCGAAATLVGLVTALGLDRLERRAAVAVLLVLCLPLMLPPLVLGLSLLTFFNMIGLKLGVAATILGHLLFTLPIVASVLYARLATMDGSAVEAARDLGASPLRAFATVTLPAIGPSLVGCMLIAMALSLDDFVIAFFVTGSNTLSTLIWGMMRTTLNPSINVVGSIIIAVSVAITALGLNVTRYRG</sequence>
<evidence type="ECO:0000256" key="3">
    <source>
        <dbReference type="ARBA" id="ARBA00022448"/>
    </source>
</evidence>
<dbReference type="InterPro" id="IPR000515">
    <property type="entry name" value="MetI-like"/>
</dbReference>
<proteinExistence type="inferred from homology"/>